<dbReference type="Pfam" id="PF23082">
    <property type="entry name" value="Myb_DNA-binding_2"/>
    <property type="match status" value="1"/>
</dbReference>
<keyword evidence="10" id="KW-1185">Reference proteome</keyword>
<evidence type="ECO:0000259" key="7">
    <source>
        <dbReference type="PROSITE" id="PS51293"/>
    </source>
</evidence>
<dbReference type="InterPro" id="IPR017930">
    <property type="entry name" value="Myb_dom"/>
</dbReference>
<dbReference type="GO" id="GO:0003677">
    <property type="term" value="F:DNA binding"/>
    <property type="evidence" value="ECO:0007669"/>
    <property type="project" value="UniProtKB-KW"/>
</dbReference>
<dbReference type="Gramene" id="OIW14207">
    <property type="protein sequence ID" value="OIW14207"/>
    <property type="gene ID" value="TanjilG_21347"/>
</dbReference>
<dbReference type="STRING" id="3871.A0A4P1RML7"/>
<dbReference type="NCBIfam" id="TIGR01557">
    <property type="entry name" value="myb_SHAQKYF"/>
    <property type="match status" value="1"/>
</dbReference>
<comment type="subcellular location">
    <subcellularLocation>
        <location evidence="1">Nucleus</location>
    </subcellularLocation>
</comment>
<dbReference type="EMBL" id="CM007364">
    <property type="protein sequence ID" value="OIW14207.1"/>
    <property type="molecule type" value="Genomic_DNA"/>
</dbReference>
<evidence type="ECO:0000256" key="2">
    <source>
        <dbReference type="ARBA" id="ARBA00023015"/>
    </source>
</evidence>
<evidence type="ECO:0000256" key="4">
    <source>
        <dbReference type="ARBA" id="ARBA00023163"/>
    </source>
</evidence>
<dbReference type="CDD" id="cd00167">
    <property type="entry name" value="SANT"/>
    <property type="match status" value="2"/>
</dbReference>
<keyword evidence="4" id="KW-0804">Transcription</keyword>
<sequence>MLGVETMELETMYPSCFMLSSNGFVQESHNTEWTKEENKNFESALAIYDKDTPDRWLKVAATIPGKTVFDVIKQYRELEEDVSEIEEGHVPVPGYLESSFMFELVENHSYDACRKRAATTVKGSDQERKKGVPWTEEEHKRFLMGLLKYGKGDWRNISRNFVFTKTPTQVASHAQKYYIRQNVSGGKENKRRPSIHDITIVNLAETTSLDKDIPLVSNDSHLPSPQPKLSSMQKAQLEWINNQYDESNMVSNPNCEDMFMPSSSVITSKILKLQGQDIYDCAFHEVHAKQKIPGLRTDSRSINKEAIFGIHAL</sequence>
<dbReference type="Pfam" id="PF00249">
    <property type="entry name" value="Myb_DNA-binding"/>
    <property type="match status" value="1"/>
</dbReference>
<evidence type="ECO:0000256" key="5">
    <source>
        <dbReference type="ARBA" id="ARBA00023242"/>
    </source>
</evidence>
<dbReference type="OrthoDB" id="118550at2759"/>
<dbReference type="SMART" id="SM00717">
    <property type="entry name" value="SANT"/>
    <property type="match status" value="2"/>
</dbReference>
<feature type="domain" description="Myb-like" evidence="6">
    <location>
        <begin position="126"/>
        <end position="178"/>
    </location>
</feature>
<dbReference type="KEGG" id="lang:109345084"/>
<dbReference type="InterPro" id="IPR001005">
    <property type="entry name" value="SANT/Myb"/>
</dbReference>
<dbReference type="PROSITE" id="PS51294">
    <property type="entry name" value="HTH_MYB"/>
    <property type="match status" value="1"/>
</dbReference>
<name>A0A4P1RML7_LUPAN</name>
<keyword evidence="2" id="KW-0805">Transcription regulation</keyword>
<dbReference type="Gene3D" id="1.10.10.60">
    <property type="entry name" value="Homeodomain-like"/>
    <property type="match status" value="2"/>
</dbReference>
<dbReference type="SUPFAM" id="SSF46689">
    <property type="entry name" value="Homeodomain-like"/>
    <property type="match status" value="2"/>
</dbReference>
<dbReference type="InterPro" id="IPR017884">
    <property type="entry name" value="SANT_dom"/>
</dbReference>
<evidence type="ECO:0000259" key="6">
    <source>
        <dbReference type="PROSITE" id="PS50090"/>
    </source>
</evidence>
<dbReference type="GO" id="GO:0005634">
    <property type="term" value="C:nucleus"/>
    <property type="evidence" value="ECO:0007669"/>
    <property type="project" value="UniProtKB-SubCell"/>
</dbReference>
<keyword evidence="5" id="KW-0539">Nucleus</keyword>
<evidence type="ECO:0000256" key="3">
    <source>
        <dbReference type="ARBA" id="ARBA00023125"/>
    </source>
</evidence>
<reference evidence="9 10" key="1">
    <citation type="journal article" date="2017" name="Plant Biotechnol. J.">
        <title>A comprehensive draft genome sequence for lupin (Lupinus angustifolius), an emerging health food: insights into plant-microbe interactions and legume evolution.</title>
        <authorList>
            <person name="Hane J.K."/>
            <person name="Ming Y."/>
            <person name="Kamphuis L.G."/>
            <person name="Nelson M.N."/>
            <person name="Garg G."/>
            <person name="Atkins C.A."/>
            <person name="Bayer P.E."/>
            <person name="Bravo A."/>
            <person name="Bringans S."/>
            <person name="Cannon S."/>
            <person name="Edwards D."/>
            <person name="Foley R."/>
            <person name="Gao L.L."/>
            <person name="Harrison M.J."/>
            <person name="Huang W."/>
            <person name="Hurgobin B."/>
            <person name="Li S."/>
            <person name="Liu C.W."/>
            <person name="McGrath A."/>
            <person name="Morahan G."/>
            <person name="Murray J."/>
            <person name="Weller J."/>
            <person name="Jian J."/>
            <person name="Singh K.B."/>
        </authorList>
    </citation>
    <scope>NUCLEOTIDE SEQUENCE [LARGE SCALE GENOMIC DNA]</scope>
    <source>
        <strain evidence="10">cv. Tanjil</strain>
        <tissue evidence="9">Whole plant</tissue>
    </source>
</reference>
<feature type="domain" description="HTH myb-type" evidence="8">
    <location>
        <begin position="126"/>
        <end position="182"/>
    </location>
</feature>
<proteinExistence type="predicted"/>
<dbReference type="PROSITE" id="PS51293">
    <property type="entry name" value="SANT"/>
    <property type="match status" value="1"/>
</dbReference>
<evidence type="ECO:0000313" key="10">
    <source>
        <dbReference type="Proteomes" id="UP000188354"/>
    </source>
</evidence>
<dbReference type="Proteomes" id="UP000188354">
    <property type="component" value="Chromosome LG04"/>
</dbReference>
<dbReference type="FunFam" id="1.10.10.60:FF:000154">
    <property type="entry name" value="Transcription factor SRM1"/>
    <property type="match status" value="1"/>
</dbReference>
<dbReference type="PANTHER" id="PTHR44042:SF6">
    <property type="entry name" value="DUPLICATED HOMEODOMAIN-LIKE SUPERFAMILY PROTEIN"/>
    <property type="match status" value="1"/>
</dbReference>
<gene>
    <name evidence="9" type="ORF">TanjilG_21347</name>
</gene>
<feature type="domain" description="SANT" evidence="7">
    <location>
        <begin position="134"/>
        <end position="182"/>
    </location>
</feature>
<dbReference type="PANTHER" id="PTHR44042">
    <property type="entry name" value="DUPLICATED HOMEODOMAIN-LIKE SUPERFAMILY PROTEIN-RELATED"/>
    <property type="match status" value="1"/>
</dbReference>
<dbReference type="InterPro" id="IPR006447">
    <property type="entry name" value="Myb_dom_plants"/>
</dbReference>
<evidence type="ECO:0000259" key="8">
    <source>
        <dbReference type="PROSITE" id="PS51294"/>
    </source>
</evidence>
<dbReference type="FunFam" id="1.10.10.60:FF:000009">
    <property type="entry name" value="transcription factor MYB1R1"/>
    <property type="match status" value="1"/>
</dbReference>
<protein>
    <submittedName>
        <fullName evidence="9">Uncharacterized protein</fullName>
    </submittedName>
</protein>
<evidence type="ECO:0000256" key="1">
    <source>
        <dbReference type="ARBA" id="ARBA00004123"/>
    </source>
</evidence>
<accession>A0A4P1RML7</accession>
<dbReference type="PROSITE" id="PS50090">
    <property type="entry name" value="MYB_LIKE"/>
    <property type="match status" value="1"/>
</dbReference>
<evidence type="ECO:0000313" key="9">
    <source>
        <dbReference type="EMBL" id="OIW14207.1"/>
    </source>
</evidence>
<dbReference type="InterPro" id="IPR009057">
    <property type="entry name" value="Homeodomain-like_sf"/>
</dbReference>
<organism evidence="9 10">
    <name type="scientific">Lupinus angustifolius</name>
    <name type="common">Narrow-leaved blue lupine</name>
    <dbReference type="NCBI Taxonomy" id="3871"/>
    <lineage>
        <taxon>Eukaryota</taxon>
        <taxon>Viridiplantae</taxon>
        <taxon>Streptophyta</taxon>
        <taxon>Embryophyta</taxon>
        <taxon>Tracheophyta</taxon>
        <taxon>Spermatophyta</taxon>
        <taxon>Magnoliopsida</taxon>
        <taxon>eudicotyledons</taxon>
        <taxon>Gunneridae</taxon>
        <taxon>Pentapetalae</taxon>
        <taxon>rosids</taxon>
        <taxon>fabids</taxon>
        <taxon>Fabales</taxon>
        <taxon>Fabaceae</taxon>
        <taxon>Papilionoideae</taxon>
        <taxon>50 kb inversion clade</taxon>
        <taxon>genistoids sensu lato</taxon>
        <taxon>core genistoids</taxon>
        <taxon>Genisteae</taxon>
        <taxon>Lupinus</taxon>
    </lineage>
</organism>
<keyword evidence="3" id="KW-0238">DNA-binding</keyword>
<dbReference type="AlphaFoldDB" id="A0A4P1RML7"/>